<organism evidence="2 3">
    <name type="scientific">Orenia metallireducens</name>
    <dbReference type="NCBI Taxonomy" id="1413210"/>
    <lineage>
        <taxon>Bacteria</taxon>
        <taxon>Bacillati</taxon>
        <taxon>Bacillota</taxon>
        <taxon>Clostridia</taxon>
        <taxon>Halanaerobiales</taxon>
        <taxon>Halobacteroidaceae</taxon>
        <taxon>Orenia</taxon>
    </lineage>
</organism>
<dbReference type="InterPro" id="IPR003141">
    <property type="entry name" value="Pol/His_phosphatase_N"/>
</dbReference>
<dbReference type="PANTHER" id="PTHR42924:SF3">
    <property type="entry name" value="POLYMERASE_HISTIDINOL PHOSPHATASE N-TERMINAL DOMAIN-CONTAINING PROTEIN"/>
    <property type="match status" value="1"/>
</dbReference>
<name>A0A1C0A540_9FIRM</name>
<reference evidence="2 3" key="2">
    <citation type="submission" date="2016-08" db="EMBL/GenBank/DDBJ databases">
        <title>Orenia metallireducens sp. nov. strain Z6, a Novel Metal-reducing Firmicute from the Deep Subsurface.</title>
        <authorList>
            <person name="Maxim B.I."/>
            <person name="Kenneth K."/>
            <person name="Flynn T.M."/>
            <person name="Oloughlin E.J."/>
            <person name="Locke R.A."/>
            <person name="Weber J.R."/>
            <person name="Egan S.M."/>
            <person name="Mackie R.I."/>
            <person name="Cann I.K."/>
        </authorList>
    </citation>
    <scope>NUCLEOTIDE SEQUENCE [LARGE SCALE GENOMIC DNA]</scope>
    <source>
        <strain evidence="2 3">Z6</strain>
    </source>
</reference>
<dbReference type="Pfam" id="PF02811">
    <property type="entry name" value="PHP"/>
    <property type="match status" value="1"/>
</dbReference>
<dbReference type="SMART" id="SM00481">
    <property type="entry name" value="POLIIIAc"/>
    <property type="match status" value="1"/>
</dbReference>
<dbReference type="Gene3D" id="3.20.20.140">
    <property type="entry name" value="Metal-dependent hydrolases"/>
    <property type="match status" value="1"/>
</dbReference>
<dbReference type="InterPro" id="IPR016195">
    <property type="entry name" value="Pol/histidinol_Pase-like"/>
</dbReference>
<dbReference type="OrthoDB" id="9804333at2"/>
<dbReference type="InterPro" id="IPR004013">
    <property type="entry name" value="PHP_dom"/>
</dbReference>
<dbReference type="PANTHER" id="PTHR42924">
    <property type="entry name" value="EXONUCLEASE"/>
    <property type="match status" value="1"/>
</dbReference>
<dbReference type="GO" id="GO:0035312">
    <property type="term" value="F:5'-3' DNA exonuclease activity"/>
    <property type="evidence" value="ECO:0007669"/>
    <property type="project" value="TreeGrafter"/>
</dbReference>
<feature type="domain" description="Polymerase/histidinol phosphatase N-terminal" evidence="1">
    <location>
        <begin position="4"/>
        <end position="70"/>
    </location>
</feature>
<dbReference type="RefSeq" id="WP_068719163.1">
    <property type="nucleotide sequence ID" value="NZ_LWDV01000010.1"/>
</dbReference>
<dbReference type="CDD" id="cd07438">
    <property type="entry name" value="PHP_HisPPase_AMP"/>
    <property type="match status" value="1"/>
</dbReference>
<gene>
    <name evidence="2" type="ORF">U472_12895</name>
</gene>
<dbReference type="AlphaFoldDB" id="A0A1C0A540"/>
<dbReference type="InterPro" id="IPR052018">
    <property type="entry name" value="PHP_domain"/>
</dbReference>
<reference evidence="3" key="1">
    <citation type="submission" date="2016-07" db="EMBL/GenBank/DDBJ databases">
        <authorList>
            <person name="Florea S."/>
            <person name="Webb J.S."/>
            <person name="Jaromczyk J."/>
            <person name="Schardl C.L."/>
        </authorList>
    </citation>
    <scope>NUCLEOTIDE SEQUENCE [LARGE SCALE GENOMIC DNA]</scope>
    <source>
        <strain evidence="3">Z6</strain>
    </source>
</reference>
<evidence type="ECO:0000313" key="2">
    <source>
        <dbReference type="EMBL" id="OCL25251.1"/>
    </source>
</evidence>
<evidence type="ECO:0000313" key="3">
    <source>
        <dbReference type="Proteomes" id="UP000093514"/>
    </source>
</evidence>
<dbReference type="EMBL" id="LWDV01000010">
    <property type="protein sequence ID" value="OCL25251.1"/>
    <property type="molecule type" value="Genomic_DNA"/>
</dbReference>
<comment type="caution">
    <text evidence="2">The sequence shown here is derived from an EMBL/GenBank/DDBJ whole genome shotgun (WGS) entry which is preliminary data.</text>
</comment>
<sequence>MKKIDLHVHSNYSDDADLTPQELIEMAMDRGLAAISITDHNLTDAISEALELVEDNNLEIIPGIEFDTNYGDNILHILGYYIDYNSPKIDELLGGMEEAKKEQFYGRIERLQQLGFNITAQEVLEKADNDRPLGGFIAEVLLAKTESKEDPRLETYYTGEKSDQPYFNFYLDFFRAGQPADIPCWKPSAKDTIKLIKEIGGVAVLAHPGSTLSPEDEDVIDDLIEAGLQGIESYSTYHNEEEVAEWLALAEKKGLLATAGSDFHGHLKPKIELGGVAGNDYNIIEQLRELRRSNK</sequence>
<evidence type="ECO:0000259" key="1">
    <source>
        <dbReference type="SMART" id="SM00481"/>
    </source>
</evidence>
<accession>A0A1C0A540</accession>
<dbReference type="SUPFAM" id="SSF89550">
    <property type="entry name" value="PHP domain-like"/>
    <property type="match status" value="1"/>
</dbReference>
<keyword evidence="3" id="KW-1185">Reference proteome</keyword>
<dbReference type="Proteomes" id="UP000093514">
    <property type="component" value="Unassembled WGS sequence"/>
</dbReference>
<protein>
    <submittedName>
        <fullName evidence="2">PHP domain-containing protein</fullName>
    </submittedName>
</protein>
<proteinExistence type="predicted"/>
<dbReference type="Gene3D" id="1.10.150.650">
    <property type="match status" value="1"/>
</dbReference>
<dbReference type="GO" id="GO:0004534">
    <property type="term" value="F:5'-3' RNA exonuclease activity"/>
    <property type="evidence" value="ECO:0007669"/>
    <property type="project" value="TreeGrafter"/>
</dbReference>